<sequence>MIIGIRSDFILVMVAFFLYGIYTLLCGLYVYLQIHQQGQRRYYQLSLLLLYLLATLVIIILTTQFIMLLQLEVLEFGDDFNVDIFEHLTVASRSVYVAANFVADALLLYRCYIVWGSRRYIIASLVIISLSMLGEEIFSPAALVVSESILYFGFISVNLFTNLMLTGLVAGRIWWLNRATQRSLGISKSNRKSINGIAATVLESGLLYPIAIIIDIVVVLQAQVDMQPVLTLVVGIAPTLIMVRNQLRISVEIDSEQTATRSDPEATT</sequence>
<dbReference type="OrthoDB" id="3226582at2759"/>
<feature type="transmembrane region" description="Helical" evidence="1">
    <location>
        <begin position="149"/>
        <end position="175"/>
    </location>
</feature>
<dbReference type="EMBL" id="JAOTPV010000037">
    <property type="protein sequence ID" value="KAJ4468179.1"/>
    <property type="molecule type" value="Genomic_DNA"/>
</dbReference>
<keyword evidence="1" id="KW-1133">Transmembrane helix</keyword>
<organism evidence="2 3">
    <name type="scientific">Lentinula aciculospora</name>
    <dbReference type="NCBI Taxonomy" id="153920"/>
    <lineage>
        <taxon>Eukaryota</taxon>
        <taxon>Fungi</taxon>
        <taxon>Dikarya</taxon>
        <taxon>Basidiomycota</taxon>
        <taxon>Agaricomycotina</taxon>
        <taxon>Agaricomycetes</taxon>
        <taxon>Agaricomycetidae</taxon>
        <taxon>Agaricales</taxon>
        <taxon>Marasmiineae</taxon>
        <taxon>Omphalotaceae</taxon>
        <taxon>Lentinula</taxon>
    </lineage>
</organism>
<evidence type="ECO:0000256" key="1">
    <source>
        <dbReference type="SAM" id="Phobius"/>
    </source>
</evidence>
<feature type="transmembrane region" description="Helical" evidence="1">
    <location>
        <begin position="196"/>
        <end position="220"/>
    </location>
</feature>
<feature type="transmembrane region" description="Helical" evidence="1">
    <location>
        <begin position="44"/>
        <end position="70"/>
    </location>
</feature>
<gene>
    <name evidence="2" type="ORF">J3R30DRAFT_1682197</name>
</gene>
<keyword evidence="3" id="KW-1185">Reference proteome</keyword>
<feature type="transmembrane region" description="Helical" evidence="1">
    <location>
        <begin position="121"/>
        <end position="143"/>
    </location>
</feature>
<proteinExistence type="predicted"/>
<feature type="transmembrane region" description="Helical" evidence="1">
    <location>
        <begin position="90"/>
        <end position="109"/>
    </location>
</feature>
<name>A0A9W9DFJ0_9AGAR</name>
<dbReference type="AlphaFoldDB" id="A0A9W9DFJ0"/>
<keyword evidence="1" id="KW-0812">Transmembrane</keyword>
<feature type="transmembrane region" description="Helical" evidence="1">
    <location>
        <begin position="12"/>
        <end position="32"/>
    </location>
</feature>
<comment type="caution">
    <text evidence="2">The sequence shown here is derived from an EMBL/GenBank/DDBJ whole genome shotgun (WGS) entry which is preliminary data.</text>
</comment>
<dbReference type="Proteomes" id="UP001150266">
    <property type="component" value="Unassembled WGS sequence"/>
</dbReference>
<accession>A0A9W9DFJ0</accession>
<evidence type="ECO:0000313" key="2">
    <source>
        <dbReference type="EMBL" id="KAJ4468179.1"/>
    </source>
</evidence>
<reference evidence="2" key="1">
    <citation type="submission" date="2022-08" db="EMBL/GenBank/DDBJ databases">
        <title>A Global Phylogenomic Analysis of the Shiitake Genus Lentinula.</title>
        <authorList>
            <consortium name="DOE Joint Genome Institute"/>
            <person name="Sierra-Patev S."/>
            <person name="Min B."/>
            <person name="Naranjo-Ortiz M."/>
            <person name="Looney B."/>
            <person name="Konkel Z."/>
            <person name="Slot J.C."/>
            <person name="Sakamoto Y."/>
            <person name="Steenwyk J.L."/>
            <person name="Rokas A."/>
            <person name="Carro J."/>
            <person name="Camarero S."/>
            <person name="Ferreira P."/>
            <person name="Molpeceres G."/>
            <person name="Ruiz-Duenas F.J."/>
            <person name="Serrano A."/>
            <person name="Henrissat B."/>
            <person name="Drula E."/>
            <person name="Hughes K.W."/>
            <person name="Mata J.L."/>
            <person name="Ishikawa N.K."/>
            <person name="Vargas-Isla R."/>
            <person name="Ushijima S."/>
            <person name="Smith C.A."/>
            <person name="Ahrendt S."/>
            <person name="Andreopoulos W."/>
            <person name="He G."/>
            <person name="Labutti K."/>
            <person name="Lipzen A."/>
            <person name="Ng V."/>
            <person name="Riley R."/>
            <person name="Sandor L."/>
            <person name="Barry K."/>
            <person name="Martinez A.T."/>
            <person name="Xiao Y."/>
            <person name="Gibbons J.G."/>
            <person name="Terashima K."/>
            <person name="Grigoriev I.V."/>
            <person name="Hibbett D.S."/>
        </authorList>
    </citation>
    <scope>NUCLEOTIDE SEQUENCE</scope>
    <source>
        <strain evidence="2">JLM2183</strain>
    </source>
</reference>
<keyword evidence="1" id="KW-0472">Membrane</keyword>
<feature type="transmembrane region" description="Helical" evidence="1">
    <location>
        <begin position="226"/>
        <end position="243"/>
    </location>
</feature>
<protein>
    <submittedName>
        <fullName evidence="2">Uncharacterized protein</fullName>
    </submittedName>
</protein>
<evidence type="ECO:0000313" key="3">
    <source>
        <dbReference type="Proteomes" id="UP001150266"/>
    </source>
</evidence>